<evidence type="ECO:0000313" key="3">
    <source>
        <dbReference type="EMBL" id="KAK1890553.1"/>
    </source>
</evidence>
<comment type="caution">
    <text evidence="3">The sequence shown here is derived from an EMBL/GenBank/DDBJ whole genome shotgun (WGS) entry which is preliminary data.</text>
</comment>
<dbReference type="InterPro" id="IPR003879">
    <property type="entry name" value="Butyrophylin_SPRY"/>
</dbReference>
<dbReference type="SMART" id="SM00449">
    <property type="entry name" value="SPRY"/>
    <property type="match status" value="1"/>
</dbReference>
<dbReference type="EMBL" id="JASDAP010000016">
    <property type="protein sequence ID" value="KAK1890553.1"/>
    <property type="molecule type" value="Genomic_DNA"/>
</dbReference>
<dbReference type="PROSITE" id="PS50188">
    <property type="entry name" value="B302_SPRY"/>
    <property type="match status" value="1"/>
</dbReference>
<feature type="region of interest" description="Disordered" evidence="1">
    <location>
        <begin position="1"/>
        <end position="39"/>
    </location>
</feature>
<dbReference type="FunFam" id="2.60.120.920:FF:000004">
    <property type="entry name" value="Butyrophilin subfamily 1 member A1"/>
    <property type="match status" value="1"/>
</dbReference>
<dbReference type="InterPro" id="IPR001870">
    <property type="entry name" value="B30.2/SPRY"/>
</dbReference>
<evidence type="ECO:0000256" key="1">
    <source>
        <dbReference type="SAM" id="MobiDB-lite"/>
    </source>
</evidence>
<dbReference type="Proteomes" id="UP001228049">
    <property type="component" value="Unassembled WGS sequence"/>
</dbReference>
<dbReference type="AlphaFoldDB" id="A0AAD9F2Q6"/>
<proteinExistence type="predicted"/>
<feature type="compositionally biased region" description="Basic and acidic residues" evidence="1">
    <location>
        <begin position="7"/>
        <end position="17"/>
    </location>
</feature>
<keyword evidence="4" id="KW-1185">Reference proteome</keyword>
<dbReference type="InterPro" id="IPR003877">
    <property type="entry name" value="SPRY_dom"/>
</dbReference>
<reference evidence="3" key="1">
    <citation type="submission" date="2023-04" db="EMBL/GenBank/DDBJ databases">
        <title>Chromosome-level genome of Chaenocephalus aceratus.</title>
        <authorList>
            <person name="Park H."/>
        </authorList>
    </citation>
    <scope>NUCLEOTIDE SEQUENCE</scope>
    <source>
        <strain evidence="3">DE</strain>
        <tissue evidence="3">Muscle</tissue>
    </source>
</reference>
<feature type="compositionally biased region" description="Polar residues" evidence="1">
    <location>
        <begin position="24"/>
        <end position="35"/>
    </location>
</feature>
<dbReference type="Pfam" id="PF00622">
    <property type="entry name" value="SPRY"/>
    <property type="match status" value="1"/>
</dbReference>
<dbReference type="PANTHER" id="PTHR24103">
    <property type="entry name" value="E3 UBIQUITIN-PROTEIN LIGASE TRIM"/>
    <property type="match status" value="1"/>
</dbReference>
<dbReference type="SUPFAM" id="SSF49899">
    <property type="entry name" value="Concanavalin A-like lectins/glucanases"/>
    <property type="match status" value="1"/>
</dbReference>
<dbReference type="PRINTS" id="PR01407">
    <property type="entry name" value="BUTYPHLNCDUF"/>
</dbReference>
<name>A0AAD9F2Q6_DISEL</name>
<dbReference type="InterPro" id="IPR006574">
    <property type="entry name" value="PRY"/>
</dbReference>
<organism evidence="3 4">
    <name type="scientific">Dissostichus eleginoides</name>
    <name type="common">Patagonian toothfish</name>
    <name type="synonym">Dissostichus amissus</name>
    <dbReference type="NCBI Taxonomy" id="100907"/>
    <lineage>
        <taxon>Eukaryota</taxon>
        <taxon>Metazoa</taxon>
        <taxon>Chordata</taxon>
        <taxon>Craniata</taxon>
        <taxon>Vertebrata</taxon>
        <taxon>Euteleostomi</taxon>
        <taxon>Actinopterygii</taxon>
        <taxon>Neopterygii</taxon>
        <taxon>Teleostei</taxon>
        <taxon>Neoteleostei</taxon>
        <taxon>Acanthomorphata</taxon>
        <taxon>Eupercaria</taxon>
        <taxon>Perciformes</taxon>
        <taxon>Notothenioidei</taxon>
        <taxon>Nototheniidae</taxon>
        <taxon>Dissostichus</taxon>
    </lineage>
</organism>
<accession>A0AAD9F2Q6</accession>
<evidence type="ECO:0000259" key="2">
    <source>
        <dbReference type="PROSITE" id="PS50188"/>
    </source>
</evidence>
<evidence type="ECO:0000313" key="4">
    <source>
        <dbReference type="Proteomes" id="UP001228049"/>
    </source>
</evidence>
<feature type="domain" description="B30.2/SPRY" evidence="2">
    <location>
        <begin position="168"/>
        <end position="360"/>
    </location>
</feature>
<protein>
    <submittedName>
        <fullName evidence="3">E3 ubiquitin-protein ligase TRIM39</fullName>
    </submittedName>
</protein>
<dbReference type="SMART" id="SM00589">
    <property type="entry name" value="PRY"/>
    <property type="match status" value="1"/>
</dbReference>
<dbReference type="Gene3D" id="2.60.120.920">
    <property type="match status" value="1"/>
</dbReference>
<sequence>MAGNTADRAETRAEPKLTKKQLKAQETTTGCSSAPWNKPNLSAELQPDLKSMQSLTECQQLLQKLAEEVNSIGQVERVSEKAAPGGGSKEPGSLQSSRRLILKWAEELELNMELKKLLYPRGRKDSKMAAILPLLEFVAWSLLSEDTEEAVSKLWLPTKQKAWRTGSGSPRYIPNSVWEWIQSAQVSVRLDIRTSHPWLDVSSDRLKVREAALSSTDVPNYSQQSAQRPCVLGDIVITEGRHYWEVEVSPKGSWRIGVVSKTAPRNLKSTMTPRSGYWTLWRGASLWACTERPTKLRRAAPPRVIGVFVDSEEGQVSFYDAERRVHIYTFSDVFKHSLIPLFSYLDGDTLLKIIPAQISEKM</sequence>
<dbReference type="InterPro" id="IPR043136">
    <property type="entry name" value="B30.2/SPRY_sf"/>
</dbReference>
<dbReference type="InterPro" id="IPR050143">
    <property type="entry name" value="TRIM/RBCC"/>
</dbReference>
<dbReference type="CDD" id="cd13733">
    <property type="entry name" value="SPRY_PRY_C-I_1"/>
    <property type="match status" value="1"/>
</dbReference>
<gene>
    <name evidence="3" type="ORF">KUDE01_015224</name>
</gene>
<dbReference type="InterPro" id="IPR013320">
    <property type="entry name" value="ConA-like_dom_sf"/>
</dbReference>